<dbReference type="SMART" id="SM00382">
    <property type="entry name" value="AAA"/>
    <property type="match status" value="1"/>
</dbReference>
<dbReference type="PANTHER" id="PTHR16305">
    <property type="entry name" value="TESTICULAR SOLUBLE ADENYLYL CYCLASE"/>
    <property type="match status" value="1"/>
</dbReference>
<proteinExistence type="predicted"/>
<dbReference type="SUPFAM" id="SSF46894">
    <property type="entry name" value="C-terminal effector domain of the bipartite response regulators"/>
    <property type="match status" value="1"/>
</dbReference>
<reference evidence="5 6" key="1">
    <citation type="submission" date="2018-08" db="EMBL/GenBank/DDBJ databases">
        <title>Isolation, diversity and antifungal activity of Actinobacteria from wheat.</title>
        <authorList>
            <person name="Han C."/>
        </authorList>
    </citation>
    <scope>NUCLEOTIDE SEQUENCE [LARGE SCALE GENOMIC DNA]</scope>
    <source>
        <strain evidence="5 6">NEAU-YY421</strain>
    </source>
</reference>
<evidence type="ECO:0000313" key="6">
    <source>
        <dbReference type="Proteomes" id="UP000263094"/>
    </source>
</evidence>
<evidence type="ECO:0000256" key="2">
    <source>
        <dbReference type="ARBA" id="ARBA00022840"/>
    </source>
</evidence>
<dbReference type="InterPro" id="IPR011990">
    <property type="entry name" value="TPR-like_helical_dom_sf"/>
</dbReference>
<protein>
    <recommendedName>
        <fullName evidence="4">HTH luxR-type domain-containing protein</fullName>
    </recommendedName>
</protein>
<gene>
    <name evidence="5" type="ORF">DY218_02615</name>
</gene>
<dbReference type="SUPFAM" id="SSF48452">
    <property type="entry name" value="TPR-like"/>
    <property type="match status" value="1"/>
</dbReference>
<evidence type="ECO:0000259" key="4">
    <source>
        <dbReference type="PROSITE" id="PS50043"/>
    </source>
</evidence>
<keyword evidence="6" id="KW-1185">Reference proteome</keyword>
<dbReference type="GO" id="GO:0005737">
    <property type="term" value="C:cytoplasm"/>
    <property type="evidence" value="ECO:0007669"/>
    <property type="project" value="TreeGrafter"/>
</dbReference>
<keyword evidence="2" id="KW-0067">ATP-binding</keyword>
<dbReference type="Gene3D" id="1.25.40.10">
    <property type="entry name" value="Tetratricopeptide repeat domain"/>
    <property type="match status" value="1"/>
</dbReference>
<dbReference type="PROSITE" id="PS50043">
    <property type="entry name" value="HTH_LUXR_2"/>
    <property type="match status" value="1"/>
</dbReference>
<comment type="caution">
    <text evidence="5">The sequence shown here is derived from an EMBL/GenBank/DDBJ whole genome shotgun (WGS) entry which is preliminary data.</text>
</comment>
<dbReference type="InterPro" id="IPR000792">
    <property type="entry name" value="Tscrpt_reg_LuxR_C"/>
</dbReference>
<dbReference type="InterPro" id="IPR027417">
    <property type="entry name" value="P-loop_NTPase"/>
</dbReference>
<dbReference type="OrthoDB" id="5476461at2"/>
<dbReference type="Gene3D" id="3.40.50.300">
    <property type="entry name" value="P-loop containing nucleotide triphosphate hydrolases"/>
    <property type="match status" value="1"/>
</dbReference>
<feature type="region of interest" description="Disordered" evidence="3">
    <location>
        <begin position="889"/>
        <end position="919"/>
    </location>
</feature>
<feature type="domain" description="HTH luxR-type" evidence="4">
    <location>
        <begin position="974"/>
        <end position="1039"/>
    </location>
</feature>
<dbReference type="Gene3D" id="1.10.10.10">
    <property type="entry name" value="Winged helix-like DNA-binding domain superfamily/Winged helix DNA-binding domain"/>
    <property type="match status" value="1"/>
</dbReference>
<dbReference type="Proteomes" id="UP000263094">
    <property type="component" value="Unassembled WGS sequence"/>
</dbReference>
<dbReference type="GO" id="GO:0006355">
    <property type="term" value="P:regulation of DNA-templated transcription"/>
    <property type="evidence" value="ECO:0007669"/>
    <property type="project" value="InterPro"/>
</dbReference>
<dbReference type="InterPro" id="IPR041664">
    <property type="entry name" value="AAA_16"/>
</dbReference>
<dbReference type="InterPro" id="IPR036388">
    <property type="entry name" value="WH-like_DNA-bd_sf"/>
</dbReference>
<dbReference type="CDD" id="cd06170">
    <property type="entry name" value="LuxR_C_like"/>
    <property type="match status" value="1"/>
</dbReference>
<dbReference type="SMART" id="SM00421">
    <property type="entry name" value="HTH_LUXR"/>
    <property type="match status" value="1"/>
</dbReference>
<dbReference type="Pfam" id="PF13191">
    <property type="entry name" value="AAA_16"/>
    <property type="match status" value="1"/>
</dbReference>
<dbReference type="Pfam" id="PF00196">
    <property type="entry name" value="GerE"/>
    <property type="match status" value="1"/>
</dbReference>
<name>A0A372MBD0_9ACTN</name>
<dbReference type="EMBL" id="QUAK01000015">
    <property type="protein sequence ID" value="RFU88199.1"/>
    <property type="molecule type" value="Genomic_DNA"/>
</dbReference>
<organism evidence="5 6">
    <name type="scientific">Streptomyces triticagri</name>
    <dbReference type="NCBI Taxonomy" id="2293568"/>
    <lineage>
        <taxon>Bacteria</taxon>
        <taxon>Bacillati</taxon>
        <taxon>Actinomycetota</taxon>
        <taxon>Actinomycetes</taxon>
        <taxon>Kitasatosporales</taxon>
        <taxon>Streptomycetaceae</taxon>
        <taxon>Streptomyces</taxon>
    </lineage>
</organism>
<dbReference type="PRINTS" id="PR00038">
    <property type="entry name" value="HTHLUXR"/>
</dbReference>
<dbReference type="InterPro" id="IPR016032">
    <property type="entry name" value="Sig_transdc_resp-reg_C-effctor"/>
</dbReference>
<evidence type="ECO:0000256" key="1">
    <source>
        <dbReference type="ARBA" id="ARBA00022741"/>
    </source>
</evidence>
<evidence type="ECO:0000256" key="3">
    <source>
        <dbReference type="SAM" id="MobiDB-lite"/>
    </source>
</evidence>
<dbReference type="GO" id="GO:0004016">
    <property type="term" value="F:adenylate cyclase activity"/>
    <property type="evidence" value="ECO:0007669"/>
    <property type="project" value="TreeGrafter"/>
</dbReference>
<evidence type="ECO:0000313" key="5">
    <source>
        <dbReference type="EMBL" id="RFU88199.1"/>
    </source>
</evidence>
<dbReference type="InterPro" id="IPR003593">
    <property type="entry name" value="AAA+_ATPase"/>
</dbReference>
<dbReference type="GO" id="GO:0005524">
    <property type="term" value="F:ATP binding"/>
    <property type="evidence" value="ECO:0007669"/>
    <property type="project" value="UniProtKB-KW"/>
</dbReference>
<keyword evidence="1" id="KW-0547">Nucleotide-binding</keyword>
<dbReference type="AlphaFoldDB" id="A0A372MBD0"/>
<sequence length="1051" mass="112672">MLSGVETRSLSPVFVGRTAELARLRDALDRAAAGEPQALLLGGEAGVGKTRLLEEFAAAAATSGAVTATGGCVEIGAEGLPFAPFSTALRALRRSLPEAFAAAAEGQEDELARLLPELGETAPRTSADGRYDEEGMARLFELAVRLLERLAADRTVVIALEDLHWADASTRNLLAYLFRTLRGGRLVVIASYRADDIHRRHPLRPLLAELDRLRTVRRMELPRLSRAEVHRQLAGIFAAEPEQSLVDDVFERSDGNAFFVEELACAQDDIRSACPAALPDTLRDLLLVRVEALPEDAQRVARVVAEGGSTVEYALLAAVAGLDEDDLLDALRSAVGANLLHATPEGNGYRFRHSLVREAVSDDLLPGERSRLNRRYAQALEADPTLVRADERAARLASYWFHAHDAAKALPAVLLASVEARRRHAYTEQLRLLERAMDVWDDAPEDVRAALRPADHTGGYPPCGCDDDAPLRYLDLLAEAAIAGRLCGERGRALKITKRAIRLLDDDPDPLRAAWFWVQRSWLMSSLGRGDGWAETATALELTRGLPPSAVHAEVLTHRATWGSLHDPGPESLAAAERAVEYARMVGVEDVELNARLTRGGLLVESGAVEDGLAEIHLVRAQVVGRGLTGFDRVHINLPSALEGVGRSAEAVEVGEAGLAACRKLGRVDSEAWVLGNLSESLIALGRWDEAAEVADRARRITMNGKPRGTAAERRARLALFRGDTGEAAEALAESFEHYGQRDPQPQFRLPLQALSVGIASAEGRILDAREAFAEATDPGLPPGTHRYGWLLILAAAQAEADTRGLPSAEPGRAAAVERIRAVAKTVATPVPVWVAHERWVRAELLRAEGRDTPADWAEVRTAVHPTDRPYDLARVSVRLAESLLARPAGSEAPTMSPVAGTSTANPLPGNAAQDARERAAELLAEAREIAASLGAGPLLAEIALLAQRARLALTPGPAKGPAPAAPQPGTHLDAAESFGLTSRERDVLALVAAGRSNRGIAEELFISPKTASVHVSNILAKLNVSGRTEAAALAHRLRLVTLPDTATPAS</sequence>
<accession>A0A372MBD0</accession>
<dbReference type="PANTHER" id="PTHR16305:SF35">
    <property type="entry name" value="TRANSCRIPTIONAL ACTIVATOR DOMAIN"/>
    <property type="match status" value="1"/>
</dbReference>
<dbReference type="SUPFAM" id="SSF52540">
    <property type="entry name" value="P-loop containing nucleoside triphosphate hydrolases"/>
    <property type="match status" value="1"/>
</dbReference>
<dbReference type="RefSeq" id="WP_128554301.1">
    <property type="nucleotide sequence ID" value="NZ_QUAK01000015.1"/>
</dbReference>
<dbReference type="GO" id="GO:0003677">
    <property type="term" value="F:DNA binding"/>
    <property type="evidence" value="ECO:0007669"/>
    <property type="project" value="InterPro"/>
</dbReference>